<evidence type="ECO:0000313" key="1">
    <source>
        <dbReference type="EMBL" id="SOY77492.1"/>
    </source>
</evidence>
<dbReference type="RefSeq" id="WP_116342738.1">
    <property type="nucleotide sequence ID" value="NZ_OFSP01000078.1"/>
</dbReference>
<dbReference type="AlphaFoldDB" id="A0A375CQ08"/>
<reference evidence="2" key="1">
    <citation type="submission" date="2018-01" db="EMBL/GenBank/DDBJ databases">
        <authorList>
            <person name="Gaut B.S."/>
            <person name="Morton B.R."/>
            <person name="Clegg M.T."/>
            <person name="Duvall M.R."/>
        </authorList>
    </citation>
    <scope>NUCLEOTIDE SEQUENCE [LARGE SCALE GENOMIC DNA]</scope>
</reference>
<protein>
    <recommendedName>
        <fullName evidence="3">Aspartate carbamoyltransferase catalytic chain</fullName>
    </recommendedName>
</protein>
<dbReference type="Proteomes" id="UP000256297">
    <property type="component" value="Unassembled WGS sequence"/>
</dbReference>
<comment type="caution">
    <text evidence="1">The sequence shown here is derived from an EMBL/GenBank/DDBJ whole genome shotgun (WGS) entry which is preliminary data.</text>
</comment>
<proteinExistence type="predicted"/>
<evidence type="ECO:0008006" key="3">
    <source>
        <dbReference type="Google" id="ProtNLM"/>
    </source>
</evidence>
<dbReference type="EMBL" id="OFSP01000078">
    <property type="protein sequence ID" value="SOY77492.1"/>
    <property type="molecule type" value="Genomic_DNA"/>
</dbReference>
<name>A0A375CQ08_9BURK</name>
<gene>
    <name evidence="1" type="ORF">CBM2589_U10009</name>
</gene>
<evidence type="ECO:0000313" key="2">
    <source>
        <dbReference type="Proteomes" id="UP000256297"/>
    </source>
</evidence>
<sequence length="75" mass="8591">MAKEGSLCDLGQQQFLREAMSRLGMTRDEFATRISVPRRTLDKWLLPADSKGFRALPEIGRAYITEILSWAQQHP</sequence>
<accession>A0A375CQ08</accession>
<organism evidence="1 2">
    <name type="scientific">Cupriavidus taiwanensis</name>
    <dbReference type="NCBI Taxonomy" id="164546"/>
    <lineage>
        <taxon>Bacteria</taxon>
        <taxon>Pseudomonadati</taxon>
        <taxon>Pseudomonadota</taxon>
        <taxon>Betaproteobacteria</taxon>
        <taxon>Burkholderiales</taxon>
        <taxon>Burkholderiaceae</taxon>
        <taxon>Cupriavidus</taxon>
    </lineage>
</organism>